<evidence type="ECO:0000313" key="1">
    <source>
        <dbReference type="EMBL" id="KAJ7569824.1"/>
    </source>
</evidence>
<proteinExistence type="predicted"/>
<accession>A0ACC2ETN6</accession>
<name>A0ACC2ETN6_DIPCM</name>
<dbReference type="EMBL" id="CM055092">
    <property type="protein sequence ID" value="KAJ7569824.1"/>
    <property type="molecule type" value="Genomic_DNA"/>
</dbReference>
<sequence length="610" mass="68035">MGRSSFKLPQITPPLWFSTSSSDLKEAGILQRKRNGRMIFGSCQPLDSVSEDVRSPLPAKMFRAKPEDQICSSSENARKGGHACLRLSTTGILSKRSHSRSEFIPKAGMLTPANHGISGTPIRYARRDSNISNKGAHVKSKRSLAFGCGTYVKPQAADCSKDKCGFEKTSAALPNLDITIDEWEKDNTGNELATVKNKLIIVREKVKLQKRRSDKRMRSPSLKDSFDASKVNQQKTAYCPKVYIAGSERRATSSICSYKLDTSSMVDASLNIEHCAWDREPSSSASECTVQRPIVQEPAFLGSFSQTRDSADLIHQKVNSLICRSAEKYLEFQSVAPKLANGSRRTGNTSEWRARRKGYSLSKSLKKFDRLDDRFPAVSKDYRCNPDDPQLSLKDWIGSPPSNTSKKKDCNSVSLENRASSIFYSSPALSTAKLSRLCGLLRGDNQDPLAVEATVSPLSVTSTAVTSNEKAAARRKALCCSRRFAKAPLQIVPFRVKKVRKVRESIAMIKSSYNPYRDFKTSMLEMILSKKIQEPAKLKELLECYIALNSLSSRELIIAAFEEVYYQIFSKTSAQLISPPSNVPGNLHMDTKQSHLIRGWTDTRKQLEFF</sequence>
<gene>
    <name evidence="1" type="ORF">O6H91_01G096200</name>
</gene>
<comment type="caution">
    <text evidence="1">The sequence shown here is derived from an EMBL/GenBank/DDBJ whole genome shotgun (WGS) entry which is preliminary data.</text>
</comment>
<protein>
    <submittedName>
        <fullName evidence="1">Uncharacterized protein</fullName>
    </submittedName>
</protein>
<evidence type="ECO:0000313" key="2">
    <source>
        <dbReference type="Proteomes" id="UP001162992"/>
    </source>
</evidence>
<keyword evidence="2" id="KW-1185">Reference proteome</keyword>
<reference evidence="2" key="1">
    <citation type="journal article" date="2024" name="Proc. Natl. Acad. Sci. U.S.A.">
        <title>Extraordinary preservation of gene collinearity over three hundred million years revealed in homosporous lycophytes.</title>
        <authorList>
            <person name="Li C."/>
            <person name="Wickell D."/>
            <person name="Kuo L.Y."/>
            <person name="Chen X."/>
            <person name="Nie B."/>
            <person name="Liao X."/>
            <person name="Peng D."/>
            <person name="Ji J."/>
            <person name="Jenkins J."/>
            <person name="Williams M."/>
            <person name="Shu S."/>
            <person name="Plott C."/>
            <person name="Barry K."/>
            <person name="Rajasekar S."/>
            <person name="Grimwood J."/>
            <person name="Han X."/>
            <person name="Sun S."/>
            <person name="Hou Z."/>
            <person name="He W."/>
            <person name="Dai G."/>
            <person name="Sun C."/>
            <person name="Schmutz J."/>
            <person name="Leebens-Mack J.H."/>
            <person name="Li F.W."/>
            <person name="Wang L."/>
        </authorList>
    </citation>
    <scope>NUCLEOTIDE SEQUENCE [LARGE SCALE GENOMIC DNA]</scope>
    <source>
        <strain evidence="2">cv. PW_Plant_1</strain>
    </source>
</reference>
<dbReference type="Proteomes" id="UP001162992">
    <property type="component" value="Chromosome 1"/>
</dbReference>
<organism evidence="1 2">
    <name type="scientific">Diphasiastrum complanatum</name>
    <name type="common">Issler's clubmoss</name>
    <name type="synonym">Lycopodium complanatum</name>
    <dbReference type="NCBI Taxonomy" id="34168"/>
    <lineage>
        <taxon>Eukaryota</taxon>
        <taxon>Viridiplantae</taxon>
        <taxon>Streptophyta</taxon>
        <taxon>Embryophyta</taxon>
        <taxon>Tracheophyta</taxon>
        <taxon>Lycopodiopsida</taxon>
        <taxon>Lycopodiales</taxon>
        <taxon>Lycopodiaceae</taxon>
        <taxon>Lycopodioideae</taxon>
        <taxon>Diphasiastrum</taxon>
    </lineage>
</organism>